<protein>
    <recommendedName>
        <fullName evidence="2">Condensation domain-containing protein</fullName>
    </recommendedName>
</protein>
<evidence type="ECO:0000259" key="2">
    <source>
        <dbReference type="Pfam" id="PF00668"/>
    </source>
</evidence>
<dbReference type="InterPro" id="IPR023213">
    <property type="entry name" value="CAT-like_dom_sf"/>
</dbReference>
<reference evidence="3" key="1">
    <citation type="submission" date="2023-07" db="EMBL/GenBank/DDBJ databases">
        <title>Sequencing the genomes of 1000 actinobacteria strains.</title>
        <authorList>
            <person name="Klenk H.-P."/>
        </authorList>
    </citation>
    <scope>NUCLEOTIDE SEQUENCE</scope>
    <source>
        <strain evidence="3">DSM 45977</strain>
    </source>
</reference>
<dbReference type="GO" id="GO:0008610">
    <property type="term" value="P:lipid biosynthetic process"/>
    <property type="evidence" value="ECO:0007669"/>
    <property type="project" value="UniProtKB-ARBA"/>
</dbReference>
<organism evidence="3 4">
    <name type="scientific">Haloactinomyces albus</name>
    <dbReference type="NCBI Taxonomy" id="1352928"/>
    <lineage>
        <taxon>Bacteria</taxon>
        <taxon>Bacillati</taxon>
        <taxon>Actinomycetota</taxon>
        <taxon>Actinomycetes</taxon>
        <taxon>Actinopolysporales</taxon>
        <taxon>Actinopolysporaceae</taxon>
        <taxon>Haloactinomyces</taxon>
    </lineage>
</organism>
<dbReference type="Gene3D" id="3.30.559.10">
    <property type="entry name" value="Chloramphenicol acetyltransferase-like domain"/>
    <property type="match status" value="1"/>
</dbReference>
<evidence type="ECO:0000256" key="1">
    <source>
        <dbReference type="SAM" id="MobiDB-lite"/>
    </source>
</evidence>
<dbReference type="GO" id="GO:0009366">
    <property type="term" value="C:enterobactin synthetase complex"/>
    <property type="evidence" value="ECO:0007669"/>
    <property type="project" value="TreeGrafter"/>
</dbReference>
<dbReference type="RefSeq" id="WP_310267752.1">
    <property type="nucleotide sequence ID" value="NZ_JAVDXW010000001.1"/>
</dbReference>
<dbReference type="SUPFAM" id="SSF52777">
    <property type="entry name" value="CoA-dependent acyltransferases"/>
    <property type="match status" value="2"/>
</dbReference>
<dbReference type="Gene3D" id="3.30.559.30">
    <property type="entry name" value="Nonribosomal peptide synthetase, condensation domain"/>
    <property type="match status" value="1"/>
</dbReference>
<dbReference type="PANTHER" id="PTHR45527:SF1">
    <property type="entry name" value="FATTY ACID SYNTHASE"/>
    <property type="match status" value="1"/>
</dbReference>
<feature type="region of interest" description="Disordered" evidence="1">
    <location>
        <begin position="175"/>
        <end position="194"/>
    </location>
</feature>
<evidence type="ECO:0000313" key="4">
    <source>
        <dbReference type="Proteomes" id="UP001180845"/>
    </source>
</evidence>
<proteinExistence type="predicted"/>
<accession>A0AAE3Z7R6</accession>
<dbReference type="GO" id="GO:0043041">
    <property type="term" value="P:amino acid activation for nonribosomal peptide biosynthetic process"/>
    <property type="evidence" value="ECO:0007669"/>
    <property type="project" value="TreeGrafter"/>
</dbReference>
<comment type="caution">
    <text evidence="3">The sequence shown here is derived from an EMBL/GenBank/DDBJ whole genome shotgun (WGS) entry which is preliminary data.</text>
</comment>
<sequence length="458" mass="48901">MTSAALAGQFEAAPQRPQQVLTLAERMRPGSVLDPRCTVYRAYRFAAEPNLGLLARVLSMVIERHDAVRTVPVSDGDDLRPVCHPPTAAELDVRQLPGARPRAAITEAGCAPHDLDGGPLLHGTWLRAETGGVLVLSLHHWAGDGGALDALHREVTELYAALAHGAPLPPAPVPYARPGHRESETPPETPLPEAGVSWWRDQLAGARRAALPTTGPGRTPGGATALVSTSLHRDGHAALLSLTRRHRASPYMVLLAALCGLLDGTNTHSDGRADLTVFATHDTRRRETRRTLGFFAEPLPLRLRLGRAEPFGSAVARARQTVLGALGHGDVPLLELLATAPRLAVALLRGRQPATLVQYLALADLDLDGLRGRALPTFEATVAGEAHPAVLPIDLDITIERCRDERGAEMHHVAALYDPGLWGRGDIETALASLHRMLPLAAAFPDRTLAELTAEAAS</sequence>
<name>A0AAE3Z7R6_9ACTN</name>
<dbReference type="Pfam" id="PF00668">
    <property type="entry name" value="Condensation"/>
    <property type="match status" value="1"/>
</dbReference>
<evidence type="ECO:0000313" key="3">
    <source>
        <dbReference type="EMBL" id="MDR7299897.1"/>
    </source>
</evidence>
<dbReference type="Proteomes" id="UP001180845">
    <property type="component" value="Unassembled WGS sequence"/>
</dbReference>
<dbReference type="EMBL" id="JAVDXW010000001">
    <property type="protein sequence ID" value="MDR7299897.1"/>
    <property type="molecule type" value="Genomic_DNA"/>
</dbReference>
<feature type="domain" description="Condensation" evidence="2">
    <location>
        <begin position="48"/>
        <end position="338"/>
    </location>
</feature>
<dbReference type="InterPro" id="IPR001242">
    <property type="entry name" value="Condensation_dom"/>
</dbReference>
<dbReference type="GO" id="GO:0005829">
    <property type="term" value="C:cytosol"/>
    <property type="evidence" value="ECO:0007669"/>
    <property type="project" value="TreeGrafter"/>
</dbReference>
<keyword evidence="4" id="KW-1185">Reference proteome</keyword>
<gene>
    <name evidence="3" type="ORF">JOF55_000078</name>
</gene>
<dbReference type="GO" id="GO:0009239">
    <property type="term" value="P:enterobactin biosynthetic process"/>
    <property type="evidence" value="ECO:0007669"/>
    <property type="project" value="TreeGrafter"/>
</dbReference>
<dbReference type="PANTHER" id="PTHR45527">
    <property type="entry name" value="NONRIBOSOMAL PEPTIDE SYNTHETASE"/>
    <property type="match status" value="1"/>
</dbReference>
<dbReference type="AlphaFoldDB" id="A0AAE3Z7R6"/>
<dbReference type="GO" id="GO:0031177">
    <property type="term" value="F:phosphopantetheine binding"/>
    <property type="evidence" value="ECO:0007669"/>
    <property type="project" value="TreeGrafter"/>
</dbReference>
<dbReference type="GO" id="GO:0047527">
    <property type="term" value="F:2,3-dihydroxybenzoate-serine ligase activity"/>
    <property type="evidence" value="ECO:0007669"/>
    <property type="project" value="TreeGrafter"/>
</dbReference>